<proteinExistence type="predicted"/>
<feature type="region of interest" description="Disordered" evidence="1">
    <location>
        <begin position="178"/>
        <end position="203"/>
    </location>
</feature>
<dbReference type="Proteomes" id="UP000236333">
    <property type="component" value="Unassembled WGS sequence"/>
</dbReference>
<gene>
    <name evidence="2" type="ORF">TSOC_010133</name>
</gene>
<evidence type="ECO:0000256" key="1">
    <source>
        <dbReference type="SAM" id="MobiDB-lite"/>
    </source>
</evidence>
<keyword evidence="3" id="KW-1185">Reference proteome</keyword>
<evidence type="ECO:0000313" key="2">
    <source>
        <dbReference type="EMBL" id="PNH03777.1"/>
    </source>
</evidence>
<protein>
    <submittedName>
        <fullName evidence="2">Uncharacterized protein</fullName>
    </submittedName>
</protein>
<comment type="caution">
    <text evidence="2">The sequence shown here is derived from an EMBL/GenBank/DDBJ whole genome shotgun (WGS) entry which is preliminary data.</text>
</comment>
<reference evidence="2 3" key="1">
    <citation type="journal article" date="2017" name="Mol. Biol. Evol.">
        <title>The 4-celled Tetrabaena socialis nuclear genome reveals the essential components for genetic control of cell number at the origin of multicellularity in the volvocine lineage.</title>
        <authorList>
            <person name="Featherston J."/>
            <person name="Arakaki Y."/>
            <person name="Hanschen E.R."/>
            <person name="Ferris P.J."/>
            <person name="Michod R.E."/>
            <person name="Olson B.J.S.C."/>
            <person name="Nozaki H."/>
            <person name="Durand P.M."/>
        </authorList>
    </citation>
    <scope>NUCLEOTIDE SEQUENCE [LARGE SCALE GENOMIC DNA]</scope>
    <source>
        <strain evidence="2 3">NIES-571</strain>
    </source>
</reference>
<feature type="compositionally biased region" description="Gly residues" evidence="1">
    <location>
        <begin position="181"/>
        <end position="194"/>
    </location>
</feature>
<name>A0A2J7ZU26_9CHLO</name>
<accession>A0A2J7ZU26</accession>
<sequence length="203" mass="20577">MGAWLDGQVASAPTDDAQVLGWWGQFKRKCTAKVASLNREAVTRRARPSANLGQLCDAAQAAASALDAAPHDAARLADAIDAQDGVSAAMRSEAGTEVLSASTGHLVRDPASVPQVIANYWHDVSALPSEAELPAAIKQQAQAATLEALWAHPLPLPAAEAQDEVHMDTAATDAAALAATPGGGHGAGGRGLGGDEAEQGHAA</sequence>
<organism evidence="2 3">
    <name type="scientific">Tetrabaena socialis</name>
    <dbReference type="NCBI Taxonomy" id="47790"/>
    <lineage>
        <taxon>Eukaryota</taxon>
        <taxon>Viridiplantae</taxon>
        <taxon>Chlorophyta</taxon>
        <taxon>core chlorophytes</taxon>
        <taxon>Chlorophyceae</taxon>
        <taxon>CS clade</taxon>
        <taxon>Chlamydomonadales</taxon>
        <taxon>Tetrabaenaceae</taxon>
        <taxon>Tetrabaena</taxon>
    </lineage>
</organism>
<evidence type="ECO:0000313" key="3">
    <source>
        <dbReference type="Proteomes" id="UP000236333"/>
    </source>
</evidence>
<dbReference type="OrthoDB" id="557666at2759"/>
<dbReference type="AlphaFoldDB" id="A0A2J7ZU26"/>
<dbReference type="EMBL" id="PGGS01000463">
    <property type="protein sequence ID" value="PNH03777.1"/>
    <property type="molecule type" value="Genomic_DNA"/>
</dbReference>